<dbReference type="InterPro" id="IPR050825">
    <property type="entry name" value="RBM42_RBP45_47-like"/>
</dbReference>
<dbReference type="Gene3D" id="3.30.70.330">
    <property type="match status" value="1"/>
</dbReference>
<feature type="compositionally biased region" description="Low complexity" evidence="3">
    <location>
        <begin position="21"/>
        <end position="47"/>
    </location>
</feature>
<keyword evidence="1 2" id="KW-0694">RNA-binding</keyword>
<name>A0AAN7U1J7_9MYCE</name>
<dbReference type="PROSITE" id="PS50102">
    <property type="entry name" value="RRM"/>
    <property type="match status" value="1"/>
</dbReference>
<evidence type="ECO:0000313" key="6">
    <source>
        <dbReference type="Proteomes" id="UP001344447"/>
    </source>
</evidence>
<comment type="caution">
    <text evidence="5">The sequence shown here is derived from an EMBL/GenBank/DDBJ whole genome shotgun (WGS) entry which is preliminary data.</text>
</comment>
<keyword evidence="6" id="KW-1185">Reference proteome</keyword>
<dbReference type="FunFam" id="3.30.70.330:FF:001581">
    <property type="match status" value="1"/>
</dbReference>
<dbReference type="SUPFAM" id="SSF54928">
    <property type="entry name" value="RNA-binding domain, RBD"/>
    <property type="match status" value="1"/>
</dbReference>
<sequence length="281" mass="30810">MSTENDELDDFFREIENVGDSSKNTSNNITIQTNSNSNINSQTKNSNGAAPAINSSSTNSTGIKRKLDDTPTIPTTTTATTTTTTTTTSTNVGVKPMIPPSLMKKKQMISKTSINSNTPSKAVVSSKAVTYSANTIDALAYEKPKILPNYPNLSIATLRPQVTMEEPKKNTNIVMSAVGETWTDHSLSDWDPNDFRLFIGDLGNDVTEEMIRQAFSKYPTFLKAKVVFDKVGKSRGFGFVSFSSSSDYISALNTMNGKYIGNRPIKLRKSKWKDRLASSNK</sequence>
<evidence type="ECO:0000256" key="3">
    <source>
        <dbReference type="SAM" id="MobiDB-lite"/>
    </source>
</evidence>
<evidence type="ECO:0000313" key="5">
    <source>
        <dbReference type="EMBL" id="KAK5583172.1"/>
    </source>
</evidence>
<feature type="compositionally biased region" description="Low complexity" evidence="3">
    <location>
        <begin position="70"/>
        <end position="90"/>
    </location>
</feature>
<feature type="region of interest" description="Disordered" evidence="3">
    <location>
        <begin position="18"/>
        <end position="98"/>
    </location>
</feature>
<organism evidence="5 6">
    <name type="scientific">Dictyostelium firmibasis</name>
    <dbReference type="NCBI Taxonomy" id="79012"/>
    <lineage>
        <taxon>Eukaryota</taxon>
        <taxon>Amoebozoa</taxon>
        <taxon>Evosea</taxon>
        <taxon>Eumycetozoa</taxon>
        <taxon>Dictyostelia</taxon>
        <taxon>Dictyosteliales</taxon>
        <taxon>Dictyosteliaceae</taxon>
        <taxon>Dictyostelium</taxon>
    </lineage>
</organism>
<evidence type="ECO:0000256" key="2">
    <source>
        <dbReference type="PROSITE-ProRule" id="PRU00176"/>
    </source>
</evidence>
<proteinExistence type="predicted"/>
<feature type="domain" description="RRM" evidence="4">
    <location>
        <begin position="195"/>
        <end position="272"/>
    </location>
</feature>
<gene>
    <name evidence="5" type="ORF">RB653_004763</name>
</gene>
<dbReference type="AlphaFoldDB" id="A0AAN7U1J7"/>
<dbReference type="InterPro" id="IPR035979">
    <property type="entry name" value="RBD_domain_sf"/>
</dbReference>
<feature type="compositionally biased region" description="Polar residues" evidence="3">
    <location>
        <begin position="53"/>
        <end position="62"/>
    </location>
</feature>
<protein>
    <recommendedName>
        <fullName evidence="4">RRM domain-containing protein</fullName>
    </recommendedName>
</protein>
<evidence type="ECO:0000256" key="1">
    <source>
        <dbReference type="ARBA" id="ARBA00022884"/>
    </source>
</evidence>
<dbReference type="InterPro" id="IPR000504">
    <property type="entry name" value="RRM_dom"/>
</dbReference>
<accession>A0AAN7U1J7</accession>
<dbReference type="SMART" id="SM00360">
    <property type="entry name" value="RRM"/>
    <property type="match status" value="1"/>
</dbReference>
<dbReference type="Pfam" id="PF00076">
    <property type="entry name" value="RRM_1"/>
    <property type="match status" value="1"/>
</dbReference>
<dbReference type="EMBL" id="JAVFKY010000001">
    <property type="protein sequence ID" value="KAK5583172.1"/>
    <property type="molecule type" value="Genomic_DNA"/>
</dbReference>
<evidence type="ECO:0000259" key="4">
    <source>
        <dbReference type="PROSITE" id="PS50102"/>
    </source>
</evidence>
<reference evidence="5 6" key="1">
    <citation type="submission" date="2023-11" db="EMBL/GenBank/DDBJ databases">
        <title>Dfirmibasis_genome.</title>
        <authorList>
            <person name="Edelbroek B."/>
            <person name="Kjellin J."/>
            <person name="Jerlstrom-Hultqvist J."/>
            <person name="Soderbom F."/>
        </authorList>
    </citation>
    <scope>NUCLEOTIDE SEQUENCE [LARGE SCALE GENOMIC DNA]</scope>
    <source>
        <strain evidence="5 6">TNS-C-14</strain>
    </source>
</reference>
<dbReference type="InterPro" id="IPR012677">
    <property type="entry name" value="Nucleotide-bd_a/b_plait_sf"/>
</dbReference>
<dbReference type="PANTHER" id="PTHR47640:SF11">
    <property type="entry name" value="RNA-BINDING PROTEIN 42"/>
    <property type="match status" value="1"/>
</dbReference>
<dbReference type="Proteomes" id="UP001344447">
    <property type="component" value="Unassembled WGS sequence"/>
</dbReference>
<dbReference type="PANTHER" id="PTHR47640">
    <property type="entry name" value="TRNA SELENOCYSTEINE 1-ASSOCIATED PROTEIN 1-RELATED-RELATED"/>
    <property type="match status" value="1"/>
</dbReference>
<dbReference type="GO" id="GO:0003729">
    <property type="term" value="F:mRNA binding"/>
    <property type="evidence" value="ECO:0007669"/>
    <property type="project" value="InterPro"/>
</dbReference>